<protein>
    <submittedName>
        <fullName evidence="1">Uncharacterized protein</fullName>
    </submittedName>
</protein>
<organism evidence="1">
    <name type="scientific">Arundo donax</name>
    <name type="common">Giant reed</name>
    <name type="synonym">Donax arundinaceus</name>
    <dbReference type="NCBI Taxonomy" id="35708"/>
    <lineage>
        <taxon>Eukaryota</taxon>
        <taxon>Viridiplantae</taxon>
        <taxon>Streptophyta</taxon>
        <taxon>Embryophyta</taxon>
        <taxon>Tracheophyta</taxon>
        <taxon>Spermatophyta</taxon>
        <taxon>Magnoliopsida</taxon>
        <taxon>Liliopsida</taxon>
        <taxon>Poales</taxon>
        <taxon>Poaceae</taxon>
        <taxon>PACMAD clade</taxon>
        <taxon>Arundinoideae</taxon>
        <taxon>Arundineae</taxon>
        <taxon>Arundo</taxon>
    </lineage>
</organism>
<name>A0A0A8YZG7_ARUDO</name>
<dbReference type="AlphaFoldDB" id="A0A0A8YZG7"/>
<proteinExistence type="predicted"/>
<sequence length="26" mass="2783">MGLNTQPPCLLLVSATTPGLRVVVRF</sequence>
<evidence type="ECO:0000313" key="1">
    <source>
        <dbReference type="EMBL" id="JAD27992.1"/>
    </source>
</evidence>
<reference evidence="1" key="1">
    <citation type="submission" date="2014-09" db="EMBL/GenBank/DDBJ databases">
        <authorList>
            <person name="Magalhaes I.L.F."/>
            <person name="Oliveira U."/>
            <person name="Santos F.R."/>
            <person name="Vidigal T.H.D.A."/>
            <person name="Brescovit A.D."/>
            <person name="Santos A.J."/>
        </authorList>
    </citation>
    <scope>NUCLEOTIDE SEQUENCE</scope>
    <source>
        <tissue evidence="1">Shoot tissue taken approximately 20 cm above the soil surface</tissue>
    </source>
</reference>
<reference evidence="1" key="2">
    <citation type="journal article" date="2015" name="Data Brief">
        <title>Shoot transcriptome of the giant reed, Arundo donax.</title>
        <authorList>
            <person name="Barrero R.A."/>
            <person name="Guerrero F.D."/>
            <person name="Moolhuijzen P."/>
            <person name="Goolsby J.A."/>
            <person name="Tidwell J."/>
            <person name="Bellgard S.E."/>
            <person name="Bellgard M.I."/>
        </authorList>
    </citation>
    <scope>NUCLEOTIDE SEQUENCE</scope>
    <source>
        <tissue evidence="1">Shoot tissue taken approximately 20 cm above the soil surface</tissue>
    </source>
</reference>
<dbReference type="EMBL" id="GBRH01269903">
    <property type="protein sequence ID" value="JAD27992.1"/>
    <property type="molecule type" value="Transcribed_RNA"/>
</dbReference>
<accession>A0A0A8YZG7</accession>